<comment type="caution">
    <text evidence="1">The sequence shown here is derived from an EMBL/GenBank/DDBJ whole genome shotgun (WGS) entry which is preliminary data.</text>
</comment>
<gene>
    <name evidence="1" type="ORF">HPULCUR_003572</name>
</gene>
<evidence type="ECO:0000313" key="1">
    <source>
        <dbReference type="EMBL" id="GAA5798172.1"/>
    </source>
</evidence>
<organism evidence="1 2">
    <name type="scientific">Helicostylum pulchrum</name>
    <dbReference type="NCBI Taxonomy" id="562976"/>
    <lineage>
        <taxon>Eukaryota</taxon>
        <taxon>Fungi</taxon>
        <taxon>Fungi incertae sedis</taxon>
        <taxon>Mucoromycota</taxon>
        <taxon>Mucoromycotina</taxon>
        <taxon>Mucoromycetes</taxon>
        <taxon>Mucorales</taxon>
        <taxon>Mucorineae</taxon>
        <taxon>Mucoraceae</taxon>
        <taxon>Helicostylum</taxon>
    </lineage>
</organism>
<proteinExistence type="predicted"/>
<accession>A0ABP9XVU9</accession>
<evidence type="ECO:0000313" key="2">
    <source>
        <dbReference type="Proteomes" id="UP001476247"/>
    </source>
</evidence>
<protein>
    <submittedName>
        <fullName evidence="1">Uncharacterized protein</fullName>
    </submittedName>
</protein>
<dbReference type="EMBL" id="BAABUJ010000009">
    <property type="protein sequence ID" value="GAA5798172.1"/>
    <property type="molecule type" value="Genomic_DNA"/>
</dbReference>
<name>A0ABP9XVU9_9FUNG</name>
<dbReference type="Proteomes" id="UP001476247">
    <property type="component" value="Unassembled WGS sequence"/>
</dbReference>
<reference evidence="1 2" key="1">
    <citation type="submission" date="2024-04" db="EMBL/GenBank/DDBJ databases">
        <title>genome sequences of Mucor flavus KT1a and Helicostylum pulchrum KT1b strains isolation_sourced from the surface of a dry-aged beef.</title>
        <authorList>
            <person name="Toyotome T."/>
            <person name="Hosono M."/>
            <person name="Torimaru M."/>
            <person name="Fukuda K."/>
            <person name="Mikami N."/>
        </authorList>
    </citation>
    <scope>NUCLEOTIDE SEQUENCE [LARGE SCALE GENOMIC DNA]</scope>
    <source>
        <strain evidence="1 2">KT1b</strain>
    </source>
</reference>
<sequence length="125" mass="14565">MERLLTEEQFEQIVAEVTKRIREAQIEENNRRPKPSELSVKDYTPEELVHARATELYENLKYIADGGLRQEDLPLFLDSVELCRELAVYGFAIAKQQMSDAKKAQKKRALDNGKVYNKKAKKVYF</sequence>
<keyword evidence="2" id="KW-1185">Reference proteome</keyword>